<proteinExistence type="predicted"/>
<gene>
    <name evidence="1" type="ORF">V1525DRAFT_399570</name>
</gene>
<organism evidence="1 2">
    <name type="scientific">Lipomyces kononenkoae</name>
    <name type="common">Yeast</name>
    <dbReference type="NCBI Taxonomy" id="34357"/>
    <lineage>
        <taxon>Eukaryota</taxon>
        <taxon>Fungi</taxon>
        <taxon>Dikarya</taxon>
        <taxon>Ascomycota</taxon>
        <taxon>Saccharomycotina</taxon>
        <taxon>Lipomycetes</taxon>
        <taxon>Lipomycetales</taxon>
        <taxon>Lipomycetaceae</taxon>
        <taxon>Lipomyces</taxon>
    </lineage>
</organism>
<dbReference type="EMBL" id="MU971350">
    <property type="protein sequence ID" value="KAK9239023.1"/>
    <property type="molecule type" value="Genomic_DNA"/>
</dbReference>
<evidence type="ECO:0000313" key="2">
    <source>
        <dbReference type="Proteomes" id="UP001433508"/>
    </source>
</evidence>
<sequence>MASASTPQLPPAPAHPRPVSVRPALRPILPKPPAIAPMDRAAAAAGTNAVTSASTSIPSTTITTATATTMASTAKGPAPTSLSHFGSRVIGSVASSIFAGSTTITLPPRPSASRSKAKKRTSPDRVIGTPSDTDKTQGAAASNAAALKKRRRAKLPTLPTSAQGGASVAAGSLKLAPSATSASSATSSASASTRTSSVASPAPDAVSSGPAGSVGSPQISSGASAAVAGTATPAAPVTPLRHTGSRPGIAIPHSTSHSESAATFSSAFDLDILSPDAFSLPAPSSDIWWPRLEDSSSIGLYDSDISISSSASSTLASATAAARRNFDRASSTSSLSSSLSSSTYFSDSTISTAISSIVIDEEPEFEAEPGKHGESEISDMIHRLIAGDDKPRSVDDEDEDEMLFAAPTNTSSVRQSRAESEGVRQQKRDPLRQLFSISSSISPKPLFKRSESTATRIPSPKPGLGPRAASEPASITIPAEKNSFEDESEKDFILNRELLVKKGLGKTKTSKHHSSTRFSSSSMDHITSTDSAVDVVAISGIINEDLFAEDDDAEMISSTTSHESGSMDIDVEGTSDVLFGALDDLGLVEDEQDPFTFLDVDGSATGNEVVESTIGW</sequence>
<dbReference type="Proteomes" id="UP001433508">
    <property type="component" value="Unassembled WGS sequence"/>
</dbReference>
<reference evidence="2" key="1">
    <citation type="journal article" date="2024" name="Front. Bioeng. Biotechnol.">
        <title>Genome-scale model development and genomic sequencing of the oleaginous clade Lipomyces.</title>
        <authorList>
            <person name="Czajka J.J."/>
            <person name="Han Y."/>
            <person name="Kim J."/>
            <person name="Mondo S.J."/>
            <person name="Hofstad B.A."/>
            <person name="Robles A."/>
            <person name="Haridas S."/>
            <person name="Riley R."/>
            <person name="LaButti K."/>
            <person name="Pangilinan J."/>
            <person name="Andreopoulos W."/>
            <person name="Lipzen A."/>
            <person name="Yan J."/>
            <person name="Wang M."/>
            <person name="Ng V."/>
            <person name="Grigoriev I.V."/>
            <person name="Spatafora J.W."/>
            <person name="Magnuson J.K."/>
            <person name="Baker S.E."/>
            <person name="Pomraning K.R."/>
        </authorList>
    </citation>
    <scope>NUCLEOTIDE SEQUENCE [LARGE SCALE GENOMIC DNA]</scope>
    <source>
        <strain evidence="2">CBS 7786</strain>
    </source>
</reference>
<protein>
    <submittedName>
        <fullName evidence="1">Uncharacterized protein</fullName>
    </submittedName>
</protein>
<evidence type="ECO:0000313" key="1">
    <source>
        <dbReference type="EMBL" id="KAK9239023.1"/>
    </source>
</evidence>
<name>A0ACC3T506_LIPKO</name>
<comment type="caution">
    <text evidence="1">The sequence shown here is derived from an EMBL/GenBank/DDBJ whole genome shotgun (WGS) entry which is preliminary data.</text>
</comment>
<accession>A0ACC3T506</accession>
<keyword evidence="2" id="KW-1185">Reference proteome</keyword>